<dbReference type="KEGG" id="tad:TRIADDRAFT_56955"/>
<evidence type="ECO:0000313" key="2">
    <source>
        <dbReference type="Proteomes" id="UP000009022"/>
    </source>
</evidence>
<dbReference type="EMBL" id="DS985245">
    <property type="protein sequence ID" value="EDV24790.1"/>
    <property type="molecule type" value="Genomic_DNA"/>
</dbReference>
<keyword evidence="2" id="KW-1185">Reference proteome</keyword>
<dbReference type="PhylomeDB" id="B3RX11"/>
<dbReference type="STRING" id="10228.B3RX11"/>
<dbReference type="RefSeq" id="XP_002112680.1">
    <property type="nucleotide sequence ID" value="XM_002112644.1"/>
</dbReference>
<sequence length="952" mass="112243">MATENPLENHLEKPAIHLIFKSAKIDNVRADENAEKFISNLIQKYNEDKKNIYKRVSLHTSRWKTKWHDEIHMEIYYCKTSLDKSNSIALVKKLSNKDYTEEFQERRVQFAYFLYFETKGSNENNSETRWNIFALTTRYAFHLVRPYCDYYFRTKIAYRLVDPKFYKVESKRLIGAKEGDISMYRKPFNLRLNSYFSLWILYKNFDGTVKRGSSLHRVLDLPENEKIHLHVGVGMVRIGRELTLAQYLENVLPLLFQISQGGSTEKLDGTCETNDSAFEVFSNIRRINASEKQELDRHLIGMIWEAVKSDSVSSIPFLYLSHRLYHQYYASTRLKLQFKPPDNISNQICKRMFKCYWEYRPTLEELIKQLRHWNLDKISVKDFEIAICSVSVSTDTIRRKCPLLQYIQGQAPFQGNIYYRMEGSWLEASNQHLAATERSFLKILDNCLATENNKKGHLLPYPWISKEKWVSFSFLDVPEGISRKDFEYAIIDLTNIETAIIDDKKVVRMAYPVRALLDNQTQSTCKKLKKRWEELRAWLNEYLDQNVEVSTLETVFEDDTDKFFKLLQKPFHILDRNESEKEERIAPITNDGIVQYSELSKLAFSTAAPETIKKNIEDLSKFLSENEKVTKDDLEKVIPNIRYRNVAYKWLQRKHELSKNAPSRYRYLMRGPVPEELLTKDNEKALRAFLEDCHQKYSQVMDEEQYNRCYLNHPDYLVFDQIFPGGREQIELFDLLYKGDDEELPYAVKEEFGNSTGIACNQIRVAMKALTSAIQNSGHQLLHNLYNKVVNTEPKSDFRVRAKERLEEMTAEDFVNLFIERKIVFVYAFLDTNDADRRMESDLELIQEVTEEVLQKADIDKPQQVLQDLQVKGYLDETSKLTDKFLREKEEDFKGTINVPGLYKILMRNCSLYKSLIGKLEIIELFHSFKKTEFEFQIQQLDRPGKVVKRDI</sequence>
<organism evidence="1 2">
    <name type="scientific">Trichoplax adhaerens</name>
    <name type="common">Trichoplax reptans</name>
    <dbReference type="NCBI Taxonomy" id="10228"/>
    <lineage>
        <taxon>Eukaryota</taxon>
        <taxon>Metazoa</taxon>
        <taxon>Placozoa</taxon>
        <taxon>Uniplacotomia</taxon>
        <taxon>Trichoplacea</taxon>
        <taxon>Trichoplacidae</taxon>
        <taxon>Trichoplax</taxon>
    </lineage>
</organism>
<reference evidence="1 2" key="1">
    <citation type="journal article" date="2008" name="Nature">
        <title>The Trichoplax genome and the nature of placozoans.</title>
        <authorList>
            <person name="Srivastava M."/>
            <person name="Begovic E."/>
            <person name="Chapman J."/>
            <person name="Putnam N.H."/>
            <person name="Hellsten U."/>
            <person name="Kawashima T."/>
            <person name="Kuo A."/>
            <person name="Mitros T."/>
            <person name="Salamov A."/>
            <person name="Carpenter M.L."/>
            <person name="Signorovitch A.Y."/>
            <person name="Moreno M.A."/>
            <person name="Kamm K."/>
            <person name="Grimwood J."/>
            <person name="Schmutz J."/>
            <person name="Shapiro H."/>
            <person name="Grigoriev I.V."/>
            <person name="Buss L.W."/>
            <person name="Schierwater B."/>
            <person name="Dellaporta S.L."/>
            <person name="Rokhsar D.S."/>
        </authorList>
    </citation>
    <scope>NUCLEOTIDE SEQUENCE [LARGE SCALE GENOMIC DNA]</scope>
    <source>
        <strain evidence="1 2">Grell-BS-1999</strain>
    </source>
</reference>
<dbReference type="GeneID" id="6753893"/>
<accession>B3RX11</accession>
<dbReference type="Proteomes" id="UP000009022">
    <property type="component" value="Unassembled WGS sequence"/>
</dbReference>
<name>B3RX11_TRIAD</name>
<dbReference type="AlphaFoldDB" id="B3RX11"/>
<gene>
    <name evidence="1" type="ORF">TRIADDRAFT_56955</name>
</gene>
<protein>
    <submittedName>
        <fullName evidence="1">Uncharacterized protein</fullName>
    </submittedName>
</protein>
<dbReference type="CTD" id="6753893"/>
<dbReference type="HOGENOM" id="CLU_309582_0_0_1"/>
<evidence type="ECO:0000313" key="1">
    <source>
        <dbReference type="EMBL" id="EDV24790.1"/>
    </source>
</evidence>
<dbReference type="OMA" id="WISKEKW"/>
<proteinExistence type="predicted"/>
<dbReference type="InParanoid" id="B3RX11"/>